<dbReference type="Gene3D" id="3.40.50.300">
    <property type="entry name" value="P-loop containing nucleotide triphosphate hydrolases"/>
    <property type="match status" value="1"/>
</dbReference>
<organism evidence="2 3">
    <name type="scientific">Methanocaldococcus bathoardescens</name>
    <dbReference type="NCBI Taxonomy" id="1301915"/>
    <lineage>
        <taxon>Archaea</taxon>
        <taxon>Methanobacteriati</taxon>
        <taxon>Methanobacteriota</taxon>
        <taxon>Methanomada group</taxon>
        <taxon>Methanococci</taxon>
        <taxon>Methanococcales</taxon>
        <taxon>Methanocaldococcaceae</taxon>
        <taxon>Methanocaldococcus</taxon>
    </lineage>
</organism>
<dbReference type="SUPFAM" id="SSF52540">
    <property type="entry name" value="P-loop containing nucleoside triphosphate hydrolases"/>
    <property type="match status" value="2"/>
</dbReference>
<evidence type="ECO:0000313" key="2">
    <source>
        <dbReference type="EMBL" id="AIJ05479.1"/>
    </source>
</evidence>
<dbReference type="SMART" id="SM00487">
    <property type="entry name" value="DEXDc"/>
    <property type="match status" value="1"/>
</dbReference>
<dbReference type="REBASE" id="91033">
    <property type="entry name" value="Msp146ORF627P"/>
</dbReference>
<dbReference type="GeneID" id="24891231"/>
<dbReference type="InterPro" id="IPR027417">
    <property type="entry name" value="P-loop_NTPase"/>
</dbReference>
<dbReference type="Pfam" id="PF04851">
    <property type="entry name" value="ResIII"/>
    <property type="match status" value="1"/>
</dbReference>
<dbReference type="Proteomes" id="UP000028781">
    <property type="component" value="Chromosome"/>
</dbReference>
<sequence length="977" mass="116478">MIIRPILQSIVEDIDFDELPSNWNLLDIKNFSKSKKLYKFQQNALKNAIKTLYLYFKEDNANKSKFYKKYKLNGLNEDLEKTLDIKISKKDILSIVEQYYPIENQKLKFQHLINRASFWMATGSGKTLLIIKLVEILKMLMDLNEIPKKDILILTHRDDLINQLKKHVDEFNELSAERGFKIHLFELTEYDKIKNENLMTYFNEIPIFYYRSDLISDEQKEKIIDFKNYDNNGDWYIILDEAHKGDKEDSKRQMLYSIMSRNGFLFNFSATFTDPRDIVTTAYNFNLERFIKEGYGKHIYILKQEMRAFKEKEDYNDEEKQKIVLKSLILLTYIKKIREKIKETAKNIYHEPLLLTLVNTVNLSKIKEEKPDLILFFNELEKIGKGNINNDIFEKAKEELIKEFSEKPNLIYEDEPINIHEDIIKSITIEDILKYVYNSESFGEIEVITIPKKSQEAIFKLKTSDKPFALIRIGDAIKWIKENLKGYNIEESYDDKSIFENLDEREDISILMGSRAFYEGWDSNRPNIILFINIGKRDAKKFVIQSVGRGVRIEPIKGKRRRLKFLYNTGEDNGLFEKISNYIQPIETLFIFGTNRKALSEVISSLKVEKLEETIKLAKNENAEKYNLLIPIFKESTKKLYQEGEPQKFEISKGLFDAIDKYFNSFDDRIIIVQNNITPETLSVIRESLKDKDKYYKFVDSQNIPLNIAIQKLISHFNLNIEEFDKFKQLEDEIIHFKKIKVFLNSEDEIKELKQKIDKVINYENIPKDILEKQLFEDVKAGKISFEDFQKELEKIKTMSKEEQFKDLKIKHILNHYYIPIILSEKEKIDYITHIIKTKSEVKFIEDLEKYIANNEIDADWWMFSKIDEHLDEVYIPYYDPDKNKIRKFKPDFIFWIKKGNNYFIIFADPKSSKYTDYEHKVDWFKKYFEENGEPKEFEFDGIKIKVMLYLYTEDVNKLSEGYKKFWLDDVSKIFKL</sequence>
<reference evidence="2 3" key="1">
    <citation type="journal article" date="2015" name="Int. J. Syst. Evol. Microbiol.">
        <title>M ethanocaldococcus bathoardescens sp. nov., a hyperthermophilic methanogen isolated from a volcanically active deep-sea hydrothermal vent.</title>
        <authorList>
            <person name="Stewart L.C."/>
            <person name="Jung J.H."/>
            <person name="Kim Y.T."/>
            <person name="Kwon S.W."/>
            <person name="Park C.S."/>
            <person name="Holden J.F."/>
        </authorList>
    </citation>
    <scope>NUCLEOTIDE SEQUENCE [LARGE SCALE GENOMIC DNA]</scope>
    <source>
        <strain evidence="2 3">JH146</strain>
    </source>
</reference>
<dbReference type="PROSITE" id="PS51192">
    <property type="entry name" value="HELICASE_ATP_BIND_1"/>
    <property type="match status" value="1"/>
</dbReference>
<protein>
    <recommendedName>
        <fullName evidence="1">Helicase ATP-binding domain-containing protein</fullName>
    </recommendedName>
</protein>
<dbReference type="EMBL" id="CP009149">
    <property type="protein sequence ID" value="AIJ05479.1"/>
    <property type="molecule type" value="Genomic_DNA"/>
</dbReference>
<dbReference type="RefSeq" id="WP_048201662.1">
    <property type="nucleotide sequence ID" value="NZ_CP009149.1"/>
</dbReference>
<dbReference type="GO" id="GO:0003677">
    <property type="term" value="F:DNA binding"/>
    <property type="evidence" value="ECO:0007669"/>
    <property type="project" value="InterPro"/>
</dbReference>
<evidence type="ECO:0000259" key="1">
    <source>
        <dbReference type="PROSITE" id="PS51192"/>
    </source>
</evidence>
<name>A0A076LIX7_9EURY</name>
<evidence type="ECO:0000313" key="3">
    <source>
        <dbReference type="Proteomes" id="UP000028781"/>
    </source>
</evidence>
<dbReference type="KEGG" id="mjh:JH146_0630"/>
<dbReference type="AlphaFoldDB" id="A0A076LIX7"/>
<accession>A0A076LIX7</accession>
<dbReference type="InterPro" id="IPR006935">
    <property type="entry name" value="Helicase/UvrB_N"/>
</dbReference>
<dbReference type="GO" id="GO:0140097">
    <property type="term" value="F:catalytic activity, acting on DNA"/>
    <property type="evidence" value="ECO:0007669"/>
    <property type="project" value="UniProtKB-ARBA"/>
</dbReference>
<dbReference type="InterPro" id="IPR014001">
    <property type="entry name" value="Helicase_ATP-bd"/>
</dbReference>
<feature type="domain" description="Helicase ATP-binding" evidence="1">
    <location>
        <begin position="119"/>
        <end position="290"/>
    </location>
</feature>
<dbReference type="STRING" id="1301915.JH146_0630"/>
<gene>
    <name evidence="2" type="ORF">JH146_0630</name>
</gene>
<dbReference type="HOGENOM" id="CLU_013950_0_0_2"/>
<dbReference type="OrthoDB" id="62685at2157"/>
<dbReference type="GO" id="GO:0120545">
    <property type="term" value="F:nucleic acid conformation isomerase activity"/>
    <property type="evidence" value="ECO:0007669"/>
    <property type="project" value="UniProtKB-ARBA"/>
</dbReference>
<dbReference type="GO" id="GO:0016787">
    <property type="term" value="F:hydrolase activity"/>
    <property type="evidence" value="ECO:0007669"/>
    <property type="project" value="InterPro"/>
</dbReference>
<proteinExistence type="predicted"/>
<keyword evidence="3" id="KW-1185">Reference proteome</keyword>
<dbReference type="GO" id="GO:0005524">
    <property type="term" value="F:ATP binding"/>
    <property type="evidence" value="ECO:0007669"/>
    <property type="project" value="InterPro"/>
</dbReference>